<gene>
    <name evidence="2" type="ORF">LN463_22500</name>
</gene>
<organism evidence="2 3">
    <name type="scientific">Xanthomonas euvesicatoria pv. euvesicatoria</name>
    <dbReference type="NCBI Taxonomy" id="2753541"/>
    <lineage>
        <taxon>Bacteria</taxon>
        <taxon>Pseudomonadati</taxon>
        <taxon>Pseudomonadota</taxon>
        <taxon>Gammaproteobacteria</taxon>
        <taxon>Lysobacterales</taxon>
        <taxon>Lysobacteraceae</taxon>
        <taxon>Xanthomonas</taxon>
    </lineage>
</organism>
<evidence type="ECO:0000256" key="1">
    <source>
        <dbReference type="SAM" id="Phobius"/>
    </source>
</evidence>
<keyword evidence="3" id="KW-1185">Reference proteome</keyword>
<protein>
    <submittedName>
        <fullName evidence="2">Uncharacterized protein</fullName>
    </submittedName>
</protein>
<feature type="transmembrane region" description="Helical" evidence="1">
    <location>
        <begin position="6"/>
        <end position="26"/>
    </location>
</feature>
<evidence type="ECO:0000313" key="3">
    <source>
        <dbReference type="Proteomes" id="UP001430605"/>
    </source>
</evidence>
<evidence type="ECO:0000313" key="2">
    <source>
        <dbReference type="EMBL" id="MCC8637689.1"/>
    </source>
</evidence>
<keyword evidence="1" id="KW-0812">Transmembrane</keyword>
<keyword evidence="1" id="KW-0472">Membrane</keyword>
<dbReference type="RefSeq" id="WP_011345942.1">
    <property type="nucleotide sequence ID" value="NZ_JAJITV010000041.1"/>
</dbReference>
<accession>A0ABS8LTJ0</accession>
<reference evidence="2" key="1">
    <citation type="submission" date="2021-11" db="EMBL/GenBank/DDBJ databases">
        <title>Genome resources and taxonomic validation of 89 Xanthomonas strains.</title>
        <authorList>
            <person name="Tambong J.T."/>
        </authorList>
    </citation>
    <scope>NUCLEOTIDE SEQUENCE</scope>
    <source>
        <strain evidence="2">Xv 72</strain>
    </source>
</reference>
<comment type="caution">
    <text evidence="2">The sequence shown here is derived from an EMBL/GenBank/DDBJ whole genome shotgun (WGS) entry which is preliminary data.</text>
</comment>
<keyword evidence="1" id="KW-1133">Transmembrane helix</keyword>
<sequence length="199" mass="21624">MDNSSLWIAIVGLAGKTAASVAGLYFTHKSQRTPLRQQLHAKQIEVLIDIAVGSTRLQKIAAALHEAGALPQEDQKVLDEAWDEVSQRLLDSVQVGGVVLPSDVYSAMTAFRACAEEFEIAVVRRTNVGKAYYDLMGAAVHVNMLSREVVGADSLSAESILPHNKDGYARMQEVGRASLARVARAFGHRLFVCAIESEF</sequence>
<dbReference type="EMBL" id="JAJIUS010000117">
    <property type="protein sequence ID" value="MCC8637689.1"/>
    <property type="molecule type" value="Genomic_DNA"/>
</dbReference>
<name>A0ABS8LTJ0_XANEU</name>
<proteinExistence type="predicted"/>
<dbReference type="Proteomes" id="UP001430605">
    <property type="component" value="Unassembled WGS sequence"/>
</dbReference>